<reference evidence="2" key="1">
    <citation type="submission" date="2020-05" db="UniProtKB">
        <authorList>
            <consortium name="EnsemblMetazoa"/>
        </authorList>
    </citation>
    <scope>IDENTIFICATION</scope>
    <source>
        <strain evidence="2">Aabys</strain>
    </source>
</reference>
<gene>
    <name evidence="2" type="primary">101888251</name>
    <name evidence="4 8 9" type="synonym">LOC101888251</name>
    <name evidence="5 6 7" type="synonym">LOC131806591</name>
</gene>
<dbReference type="RefSeq" id="XP_058987022.1">
    <property type="nucleotide sequence ID" value="XM_059131039.1"/>
</dbReference>
<dbReference type="GO" id="GO:0045505">
    <property type="term" value="F:dynein intermediate chain binding"/>
    <property type="evidence" value="ECO:0007669"/>
    <property type="project" value="TreeGrafter"/>
</dbReference>
<dbReference type="GeneID" id="101888251"/>
<comment type="similarity">
    <text evidence="1">Belongs to the dynein light chain Tctex-type family.</text>
</comment>
<evidence type="ECO:0000313" key="7">
    <source>
        <dbReference type="RefSeq" id="XP_058986893.1"/>
    </source>
</evidence>
<dbReference type="OrthoDB" id="10248487at2759"/>
<dbReference type="RefSeq" id="XP_058986890.1">
    <property type="nucleotide sequence ID" value="XM_059130907.1"/>
</dbReference>
<dbReference type="GO" id="GO:0005737">
    <property type="term" value="C:cytoplasm"/>
    <property type="evidence" value="ECO:0007669"/>
    <property type="project" value="TreeGrafter"/>
</dbReference>
<dbReference type="GO" id="GO:0007018">
    <property type="term" value="P:microtubule-based movement"/>
    <property type="evidence" value="ECO:0007669"/>
    <property type="project" value="TreeGrafter"/>
</dbReference>
<evidence type="ECO:0000313" key="5">
    <source>
        <dbReference type="RefSeq" id="XP_058986890.1"/>
    </source>
</evidence>
<dbReference type="eggNOG" id="KOG4108">
    <property type="taxonomic scope" value="Eukaryota"/>
</dbReference>
<evidence type="ECO:0000313" key="4">
    <source>
        <dbReference type="RefSeq" id="XP_005182746.1"/>
    </source>
</evidence>
<evidence type="ECO:0000256" key="1">
    <source>
        <dbReference type="ARBA" id="ARBA00005361"/>
    </source>
</evidence>
<accession>A0A1I8MUI8</accession>
<reference evidence="5 6" key="2">
    <citation type="submission" date="2025-05" db="UniProtKB">
        <authorList>
            <consortium name="RefSeq"/>
        </authorList>
    </citation>
    <scope>IDENTIFICATION</scope>
    <source>
        <strain evidence="4 5">Aabys</strain>
        <tissue evidence="5 6">Whole body</tissue>
    </source>
</reference>
<dbReference type="Pfam" id="PF03645">
    <property type="entry name" value="Tctex-1"/>
    <property type="match status" value="1"/>
</dbReference>
<dbReference type="RefSeq" id="XP_058987023.1">
    <property type="nucleotide sequence ID" value="XM_059131040.1"/>
</dbReference>
<dbReference type="CDD" id="cd21451">
    <property type="entry name" value="DLC-like_TCTEX1D"/>
    <property type="match status" value="1"/>
</dbReference>
<evidence type="ECO:0000313" key="9">
    <source>
        <dbReference type="RefSeq" id="XP_058987023.1"/>
    </source>
</evidence>
<dbReference type="Gene3D" id="3.30.1140.40">
    <property type="entry name" value="Tctex-1"/>
    <property type="match status" value="1"/>
</dbReference>
<organism evidence="2">
    <name type="scientific">Musca domestica</name>
    <name type="common">House fly</name>
    <dbReference type="NCBI Taxonomy" id="7370"/>
    <lineage>
        <taxon>Eukaryota</taxon>
        <taxon>Metazoa</taxon>
        <taxon>Ecdysozoa</taxon>
        <taxon>Arthropoda</taxon>
        <taxon>Hexapoda</taxon>
        <taxon>Insecta</taxon>
        <taxon>Pterygota</taxon>
        <taxon>Neoptera</taxon>
        <taxon>Endopterygota</taxon>
        <taxon>Diptera</taxon>
        <taxon>Brachycera</taxon>
        <taxon>Muscomorpha</taxon>
        <taxon>Muscoidea</taxon>
        <taxon>Muscidae</taxon>
        <taxon>Musca</taxon>
    </lineage>
</organism>
<dbReference type="VEuPathDB" id="VectorBase:MDOMA2_001889"/>
<dbReference type="EnsemblMetazoa" id="MDOA008596-RA">
    <property type="protein sequence ID" value="MDOA008596-PA"/>
    <property type="gene ID" value="MDOA008596"/>
</dbReference>
<dbReference type="VEuPathDB" id="VectorBase:MDOA008596"/>
<dbReference type="RefSeq" id="XP_058986893.1">
    <property type="nucleotide sequence ID" value="XM_059130910.1"/>
</dbReference>
<protein>
    <submittedName>
        <fullName evidence="8 9">Dynein light chain Tctex-type protein 2B isoform X1</fullName>
    </submittedName>
    <submittedName>
        <fullName evidence="5 6">Dynein light chain Tctex-type protein 2B-like isoform X1</fullName>
    </submittedName>
    <submittedName>
        <fullName evidence="4">Tctex1 domain-containing protein 2 isoform X2</fullName>
    </submittedName>
</protein>
<dbReference type="Proteomes" id="UP001652621">
    <property type="component" value="Unplaced"/>
</dbReference>
<keyword evidence="3" id="KW-1185">Reference proteome</keyword>
<dbReference type="VEuPathDB" id="VectorBase:MDOMA2_006937"/>
<dbReference type="KEGG" id="mde:101888251"/>
<dbReference type="RefSeq" id="XP_058986891.1">
    <property type="nucleotide sequence ID" value="XM_059130908.1"/>
</dbReference>
<proteinExistence type="inferred from homology"/>
<dbReference type="RefSeq" id="XP_005182746.1">
    <property type="nucleotide sequence ID" value="XM_005182689.3"/>
</dbReference>
<evidence type="ECO:0000313" key="8">
    <source>
        <dbReference type="RefSeq" id="XP_058987022.1"/>
    </source>
</evidence>
<dbReference type="STRING" id="7370.A0A1I8MUI8"/>
<evidence type="ECO:0000313" key="6">
    <source>
        <dbReference type="RefSeq" id="XP_058986891.1"/>
    </source>
</evidence>
<dbReference type="GO" id="GO:0005868">
    <property type="term" value="C:cytoplasmic dynein complex"/>
    <property type="evidence" value="ECO:0007669"/>
    <property type="project" value="TreeGrafter"/>
</dbReference>
<dbReference type="PANTHER" id="PTHR21255:SF69">
    <property type="entry name" value="AT23443P"/>
    <property type="match status" value="1"/>
</dbReference>
<dbReference type="PANTHER" id="PTHR21255">
    <property type="entry name" value="T-COMPLEX-ASSOCIATED-TESTIS-EXPRESSED 1/ DYNEIN LIGHT CHAIN"/>
    <property type="match status" value="1"/>
</dbReference>
<dbReference type="InterPro" id="IPR005334">
    <property type="entry name" value="Tctex-1-like"/>
</dbReference>
<evidence type="ECO:0000313" key="2">
    <source>
        <dbReference type="EnsemblMetazoa" id="MDOA008596-PA"/>
    </source>
</evidence>
<name>A0A1I8MUI8_MUSDO</name>
<dbReference type="InterPro" id="IPR038586">
    <property type="entry name" value="Tctex-1-like_sf"/>
</dbReference>
<sequence>MAAFTTMLATAKTSVRYMPSYRLEAMRPLNKEVCENIIRTVMEEALLNFNYTPKTSLQFCALVSEEIKSRIKAKDYDRYRFIVVVTIGEKLMQGFYSYVNFLWDADKDGYISHVIETPKFFAVATLYYLYYD</sequence>
<dbReference type="AlphaFoldDB" id="A0A1I8MUI8"/>
<evidence type="ECO:0000313" key="3">
    <source>
        <dbReference type="Proteomes" id="UP001652621"/>
    </source>
</evidence>